<dbReference type="FunCoup" id="A0A1D6NVC2">
    <property type="interactions" value="2"/>
</dbReference>
<dbReference type="Pfam" id="PF25019">
    <property type="entry name" value="LRR_R13L1-DRL21"/>
    <property type="match status" value="1"/>
</dbReference>
<dbReference type="InParanoid" id="A0A1D6NVC2"/>
<evidence type="ECO:0000259" key="8">
    <source>
        <dbReference type="Pfam" id="PF00931"/>
    </source>
</evidence>
<dbReference type="InterPro" id="IPR058922">
    <property type="entry name" value="WHD_DRP"/>
</dbReference>
<keyword evidence="4" id="KW-0547">Nucleotide-binding</keyword>
<dbReference type="GO" id="GO:0009626">
    <property type="term" value="P:plant-type hypersensitive response"/>
    <property type="evidence" value="ECO:0007669"/>
    <property type="project" value="UniProtKB-ARBA"/>
</dbReference>
<sequence length="1330" mass="151538">MWPQAEGSHPCRLSRFGPAGTGSVSDGGGSQEASAEEAEEEVVRLSPELATHDAIDPVTLPSSTSKRRLSISVSKKLSMNIPDKLRLSRRKHKDHHHKVESEDTLWKKGIIPGEKNILDSMAGTTTVVGWVVSPILRKMLSLVQSYVSSQYNWKSNMVSDLKNLEATLMEVLLVVDEAERRHLKDRNQVALLCQMREAVCDTEDVLDKFDYKLIREKVEHQSMARSIVASSLSLGKRLVGLDKLRSELHMVIKSMARVKSCAEMFASVMAVESTNSIKPSDCVGTRVTGSFPREGTIFGRKEEVDELVSWLLHRRNINPSNDEGSFTIQLHSIHSKKNIELHSIVGIGGIGKTTVAQSIYNDQRIVNAFDKRMWVSVSHNFDKINLIKEIIAHASDDKNIKLIHFNFNMLQEELQRIISNKKFLLVLDDVWYDESYGEHINREKWWELIAPMENAVAGSKILVTTRMELVAKVLDSSRSFLHGLGQDDSWALFRHCHNSILSSSTLESIGMQIVRKLNGSPLALNVIGRHLYGRHKVAEWNEVLHSNILNSDDMLTILRPSYEGLPVHLQRCFSYCSLFPKGYHIDPEKLIYMWIAQDFIDTKGSTNKSLKDSGRSYFDELLSRSFFQMLKPGSETFYVMHDIMSDLALHVSQGECLRVECESMEPMPLYTQHLSIYSENLENLVNCDLPKLRSLIVLNKSWFCSKICLNHAILGKLKSVRVLDITGCCLEQLPDAVNRLIHLRYLESINKLVNLVHVDVEKAYVLMLSSTLKLPFVECAGEFHVNDEGSLLGLKDLNMIRGHLTLLSLDKVQNKEEASKAHLHHKEHIMKLELQWGSLNFASSTKQGVEVLDVLKPHSDLEELTISGYPGARSPSWLESGWLSRLQFICLRDCNRWEVLPPLGDLPLLKTVEIRRMQGLRTLGQKFFGRAGFPSLERLLLERLPELEWCCVDNDQVFQNLRHLSVAGCPKLREYPTYPWTLEHIAILDEERIQVKTFIPSARVSRTFCILVSSFFHVLRAHHLEFVEDMEIYVNHVVCMSREVLENLKSLQNLKIYGIHRANTCSVIAKLWDENGSAVFPSSLRSLQLVQCYLKPSYFSKQLNNLSSLETLRLINCDTIEMPCPPVNMWHLRILKQLVLYKCDWITFLEGSEALVSLEEMAISDCYDLKYVPDLNNMPSLEKLHLRRCPQVMRLSSADYQTRLKELVIESCDALSSLRELQGLVSLTKLIVANCSKLELLPGMDSFCALGILIIEDCRLLRSLPERGLPVSLRTFVLDGCHQALDEQFQKGEGPDWNKVAALPGCMRYEHMADVEDESVWHSFYNLYYF</sequence>
<dbReference type="GO" id="GO:0043531">
    <property type="term" value="F:ADP binding"/>
    <property type="evidence" value="ECO:0007669"/>
    <property type="project" value="InterPro"/>
</dbReference>
<evidence type="ECO:0000256" key="6">
    <source>
        <dbReference type="ARBA" id="ARBA00022840"/>
    </source>
</evidence>
<gene>
    <name evidence="12" type="ORF">ZEAMMB73_Zm00001d045335</name>
</gene>
<evidence type="ECO:0000259" key="11">
    <source>
        <dbReference type="Pfam" id="PF25019"/>
    </source>
</evidence>
<dbReference type="PANTHER" id="PTHR36766">
    <property type="entry name" value="PLANT BROAD-SPECTRUM MILDEW RESISTANCE PROTEIN RPW8"/>
    <property type="match status" value="1"/>
</dbReference>
<dbReference type="InterPro" id="IPR002182">
    <property type="entry name" value="NB-ARC"/>
</dbReference>
<reference evidence="12" key="1">
    <citation type="submission" date="2015-12" db="EMBL/GenBank/DDBJ databases">
        <title>Update maize B73 reference genome by single molecule sequencing technologies.</title>
        <authorList>
            <consortium name="Maize Genome Sequencing Project"/>
            <person name="Ware D."/>
        </authorList>
    </citation>
    <scope>NUCLEOTIDE SEQUENCE</scope>
    <source>
        <tissue evidence="12">Seedling</tissue>
    </source>
</reference>
<dbReference type="Pfam" id="PF23559">
    <property type="entry name" value="WHD_DRP"/>
    <property type="match status" value="1"/>
</dbReference>
<evidence type="ECO:0000256" key="1">
    <source>
        <dbReference type="ARBA" id="ARBA00008894"/>
    </source>
</evidence>
<dbReference type="Gene3D" id="1.10.10.10">
    <property type="entry name" value="Winged helix-like DNA-binding domain superfamily/Winged helix DNA-binding domain"/>
    <property type="match status" value="1"/>
</dbReference>
<dbReference type="ExpressionAtlas" id="A0A1D6NVC2">
    <property type="expression patterns" value="baseline and differential"/>
</dbReference>
<feature type="region of interest" description="Disordered" evidence="7">
    <location>
        <begin position="1"/>
        <end position="48"/>
    </location>
</feature>
<organism evidence="12">
    <name type="scientific">Zea mays</name>
    <name type="common">Maize</name>
    <dbReference type="NCBI Taxonomy" id="4577"/>
    <lineage>
        <taxon>Eukaryota</taxon>
        <taxon>Viridiplantae</taxon>
        <taxon>Streptophyta</taxon>
        <taxon>Embryophyta</taxon>
        <taxon>Tracheophyta</taxon>
        <taxon>Spermatophyta</taxon>
        <taxon>Magnoliopsida</taxon>
        <taxon>Liliopsida</taxon>
        <taxon>Poales</taxon>
        <taxon>Poaceae</taxon>
        <taxon>PACMAD clade</taxon>
        <taxon>Panicoideae</taxon>
        <taxon>Andropogonodae</taxon>
        <taxon>Andropogoneae</taxon>
        <taxon>Tripsacinae</taxon>
        <taxon>Zea</taxon>
    </lineage>
</organism>
<evidence type="ECO:0000256" key="7">
    <source>
        <dbReference type="SAM" id="MobiDB-lite"/>
    </source>
</evidence>
<dbReference type="SUPFAM" id="SSF52540">
    <property type="entry name" value="P-loop containing nucleoside triphosphate hydrolases"/>
    <property type="match status" value="1"/>
</dbReference>
<dbReference type="SUPFAM" id="SSF52058">
    <property type="entry name" value="L domain-like"/>
    <property type="match status" value="2"/>
</dbReference>
<feature type="domain" description="Disease resistance protein winged helix" evidence="10">
    <location>
        <begin position="578"/>
        <end position="648"/>
    </location>
</feature>
<dbReference type="InterPro" id="IPR041118">
    <property type="entry name" value="Rx_N"/>
</dbReference>
<dbReference type="Gene3D" id="3.80.10.10">
    <property type="entry name" value="Ribonuclease Inhibitor"/>
    <property type="match status" value="3"/>
</dbReference>
<evidence type="ECO:0000256" key="3">
    <source>
        <dbReference type="ARBA" id="ARBA00022737"/>
    </source>
</evidence>
<evidence type="ECO:0000313" key="12">
    <source>
        <dbReference type="EMBL" id="AQL02075.1"/>
    </source>
</evidence>
<feature type="domain" description="NB-ARC" evidence="8">
    <location>
        <begin position="335"/>
        <end position="495"/>
    </location>
</feature>
<feature type="domain" description="R13L1/DRL21-like LRR repeat region" evidence="11">
    <location>
        <begin position="794"/>
        <end position="917"/>
    </location>
</feature>
<dbReference type="FunFam" id="1.10.10.10:FF:000322">
    <property type="entry name" value="Probable disease resistance protein At1g63360"/>
    <property type="match status" value="1"/>
</dbReference>
<dbReference type="Gene3D" id="3.40.50.300">
    <property type="entry name" value="P-loop containing nucleotide triphosphate hydrolases"/>
    <property type="match status" value="1"/>
</dbReference>
<dbReference type="InterPro" id="IPR027417">
    <property type="entry name" value="P-loop_NTPase"/>
</dbReference>
<evidence type="ECO:0000256" key="5">
    <source>
        <dbReference type="ARBA" id="ARBA00022821"/>
    </source>
</evidence>
<evidence type="ECO:0000256" key="2">
    <source>
        <dbReference type="ARBA" id="ARBA00022614"/>
    </source>
</evidence>
<evidence type="ECO:0000259" key="10">
    <source>
        <dbReference type="Pfam" id="PF23559"/>
    </source>
</evidence>
<feature type="domain" description="Disease resistance N-terminal" evidence="9">
    <location>
        <begin position="132"/>
        <end position="224"/>
    </location>
</feature>
<keyword evidence="2" id="KW-0433">Leucine-rich repeat</keyword>
<dbReference type="OMA" id="IHRANTC"/>
<name>A0A1D6NVC2_MAIZE</name>
<dbReference type="Gene3D" id="1.20.5.4130">
    <property type="match status" value="1"/>
</dbReference>
<dbReference type="GO" id="GO:0042742">
    <property type="term" value="P:defense response to bacterium"/>
    <property type="evidence" value="ECO:0007669"/>
    <property type="project" value="UniProtKB-ARBA"/>
</dbReference>
<evidence type="ECO:0000256" key="4">
    <source>
        <dbReference type="ARBA" id="ARBA00022741"/>
    </source>
</evidence>
<dbReference type="InterPro" id="IPR036388">
    <property type="entry name" value="WH-like_DNA-bd_sf"/>
</dbReference>
<dbReference type="InterPro" id="IPR042197">
    <property type="entry name" value="Apaf_helical"/>
</dbReference>
<dbReference type="InterPro" id="IPR056789">
    <property type="entry name" value="LRR_R13L1-DRL21"/>
</dbReference>
<dbReference type="EMBL" id="CM000785">
    <property type="protein sequence ID" value="AQL02075.1"/>
    <property type="molecule type" value="Genomic_DNA"/>
</dbReference>
<dbReference type="Gene3D" id="1.10.8.430">
    <property type="entry name" value="Helical domain of apoptotic protease-activating factors"/>
    <property type="match status" value="1"/>
</dbReference>
<keyword evidence="5" id="KW-0611">Plant defense</keyword>
<keyword evidence="3" id="KW-0677">Repeat</keyword>
<dbReference type="PRINTS" id="PR00364">
    <property type="entry name" value="DISEASERSIST"/>
</dbReference>
<dbReference type="PANTHER" id="PTHR36766:SF40">
    <property type="entry name" value="DISEASE RESISTANCE PROTEIN RGA3"/>
    <property type="match status" value="1"/>
</dbReference>
<dbReference type="Pfam" id="PF18052">
    <property type="entry name" value="Rx_N"/>
    <property type="match status" value="1"/>
</dbReference>
<proteinExistence type="inferred from homology"/>
<dbReference type="InterPro" id="IPR032675">
    <property type="entry name" value="LRR_dom_sf"/>
</dbReference>
<accession>A0A1D6NVC2</accession>
<dbReference type="IntAct" id="A0A1D6NVC2">
    <property type="interactions" value="2"/>
</dbReference>
<dbReference type="STRING" id="4577.A0A1D6NVC2"/>
<comment type="similarity">
    <text evidence="1">Belongs to the disease resistance NB-LRR family.</text>
</comment>
<keyword evidence="6" id="KW-0067">ATP-binding</keyword>
<dbReference type="GO" id="GO:0002758">
    <property type="term" value="P:innate immune response-activating signaling pathway"/>
    <property type="evidence" value="ECO:0007669"/>
    <property type="project" value="UniProtKB-ARBA"/>
</dbReference>
<evidence type="ECO:0000259" key="9">
    <source>
        <dbReference type="Pfam" id="PF18052"/>
    </source>
</evidence>
<protein>
    <submittedName>
        <fullName evidence="12">Putative disease resistance RPP13-like protein 1</fullName>
    </submittedName>
</protein>
<dbReference type="Pfam" id="PF00931">
    <property type="entry name" value="NB-ARC"/>
    <property type="match status" value="1"/>
</dbReference>
<dbReference type="GO" id="GO:0005524">
    <property type="term" value="F:ATP binding"/>
    <property type="evidence" value="ECO:0007669"/>
    <property type="project" value="UniProtKB-KW"/>
</dbReference>